<dbReference type="Proteomes" id="UP000325218">
    <property type="component" value="Unassembled WGS sequence"/>
</dbReference>
<evidence type="ECO:0000259" key="4">
    <source>
        <dbReference type="PROSITE" id="PS01124"/>
    </source>
</evidence>
<evidence type="ECO:0000313" key="5">
    <source>
        <dbReference type="EMBL" id="TYA14451.1"/>
    </source>
</evidence>
<dbReference type="GO" id="GO:0043565">
    <property type="term" value="F:sequence-specific DNA binding"/>
    <property type="evidence" value="ECO:0007669"/>
    <property type="project" value="InterPro"/>
</dbReference>
<comment type="caution">
    <text evidence="5">The sequence shown here is derived from an EMBL/GenBank/DDBJ whole genome shotgun (WGS) entry which is preliminary data.</text>
</comment>
<evidence type="ECO:0000313" key="6">
    <source>
        <dbReference type="Proteomes" id="UP000325218"/>
    </source>
</evidence>
<dbReference type="SUPFAM" id="SSF46689">
    <property type="entry name" value="Homeodomain-like"/>
    <property type="match status" value="2"/>
</dbReference>
<reference evidence="5 6" key="1">
    <citation type="submission" date="2019-08" db="EMBL/GenBank/DDBJ databases">
        <title>Genome sequencing of Paenibacillus faecis DSM 23593(T).</title>
        <authorList>
            <person name="Kook J.-K."/>
            <person name="Park S.-N."/>
            <person name="Lim Y.K."/>
        </authorList>
    </citation>
    <scope>NUCLEOTIDE SEQUENCE [LARGE SCALE GENOMIC DNA]</scope>
    <source>
        <strain evidence="5 6">DSM 23593</strain>
    </source>
</reference>
<keyword evidence="3" id="KW-0804">Transcription</keyword>
<dbReference type="SMART" id="SM00342">
    <property type="entry name" value="HTH_ARAC"/>
    <property type="match status" value="1"/>
</dbReference>
<dbReference type="Pfam" id="PF06445">
    <property type="entry name" value="GyrI-like"/>
    <property type="match status" value="1"/>
</dbReference>
<dbReference type="RefSeq" id="WP_148450025.1">
    <property type="nucleotide sequence ID" value="NZ_VSDO01000001.1"/>
</dbReference>
<dbReference type="PANTHER" id="PTHR40055:SF1">
    <property type="entry name" value="TRANSCRIPTIONAL REGULATOR YGIV-RELATED"/>
    <property type="match status" value="1"/>
</dbReference>
<dbReference type="OrthoDB" id="5337216at2"/>
<dbReference type="PANTHER" id="PTHR40055">
    <property type="entry name" value="TRANSCRIPTIONAL REGULATOR YGIV-RELATED"/>
    <property type="match status" value="1"/>
</dbReference>
<dbReference type="InterPro" id="IPR018060">
    <property type="entry name" value="HTH_AraC"/>
</dbReference>
<dbReference type="AlphaFoldDB" id="A0A5D0CWZ6"/>
<dbReference type="Gene3D" id="1.10.10.60">
    <property type="entry name" value="Homeodomain-like"/>
    <property type="match status" value="2"/>
</dbReference>
<dbReference type="Pfam" id="PF12833">
    <property type="entry name" value="HTH_18"/>
    <property type="match status" value="1"/>
</dbReference>
<feature type="domain" description="HTH araC/xylS-type" evidence="4">
    <location>
        <begin position="10"/>
        <end position="108"/>
    </location>
</feature>
<dbReference type="InterPro" id="IPR018062">
    <property type="entry name" value="HTH_AraC-typ_CS"/>
</dbReference>
<evidence type="ECO:0000256" key="2">
    <source>
        <dbReference type="ARBA" id="ARBA00023125"/>
    </source>
</evidence>
<sequence>MSSYYKERMAGVVDYMESHYSQKITLDRLADISGFSKYHFSRIFASVMGSTPAVYLTRLRLREAVRLLVETDKTVLEISILCGFESPSGFNAVFKRHFQKTPSEIRVSSRADRNIPLLDRKMQDDESTPSSYAREVKTNFLRRIWDMNISIRQLADAEVAYVRHVGSYLDTYQAWEKLGAWAAKNGLYPPERQFIGISLDDPSLVEEYACRYDACVTLPEEFDRAGHPDEIRFGTLQGGTYALYSFYDTVDQLGIVYQTLFGQWLPQSEYEAEDKPCLEYCMNNPATDPEGKSKVDLYLPIKPKVNFHL</sequence>
<dbReference type="InterPro" id="IPR011256">
    <property type="entry name" value="Reg_factor_effector_dom_sf"/>
</dbReference>
<keyword evidence="2" id="KW-0238">DNA-binding</keyword>
<dbReference type="InterPro" id="IPR029442">
    <property type="entry name" value="GyrI-like"/>
</dbReference>
<dbReference type="SMART" id="SM00871">
    <property type="entry name" value="AraC_E_bind"/>
    <property type="match status" value="1"/>
</dbReference>
<evidence type="ECO:0000256" key="1">
    <source>
        <dbReference type="ARBA" id="ARBA00023015"/>
    </source>
</evidence>
<keyword evidence="6" id="KW-1185">Reference proteome</keyword>
<keyword evidence="1" id="KW-0805">Transcription regulation</keyword>
<dbReference type="PROSITE" id="PS01124">
    <property type="entry name" value="HTH_ARAC_FAMILY_2"/>
    <property type="match status" value="1"/>
</dbReference>
<organism evidence="5 6">
    <name type="scientific">Paenibacillus faecis</name>
    <dbReference type="NCBI Taxonomy" id="862114"/>
    <lineage>
        <taxon>Bacteria</taxon>
        <taxon>Bacillati</taxon>
        <taxon>Bacillota</taxon>
        <taxon>Bacilli</taxon>
        <taxon>Bacillales</taxon>
        <taxon>Paenibacillaceae</taxon>
        <taxon>Paenibacillus</taxon>
    </lineage>
</organism>
<dbReference type="Gene3D" id="3.20.80.10">
    <property type="entry name" value="Regulatory factor, effector binding domain"/>
    <property type="match status" value="1"/>
</dbReference>
<dbReference type="EMBL" id="VSDO01000001">
    <property type="protein sequence ID" value="TYA14451.1"/>
    <property type="molecule type" value="Genomic_DNA"/>
</dbReference>
<dbReference type="InterPro" id="IPR050908">
    <property type="entry name" value="SmbC-like"/>
</dbReference>
<evidence type="ECO:0000256" key="3">
    <source>
        <dbReference type="ARBA" id="ARBA00023163"/>
    </source>
</evidence>
<dbReference type="SUPFAM" id="SSF55136">
    <property type="entry name" value="Probable bacterial effector-binding domain"/>
    <property type="match status" value="1"/>
</dbReference>
<protein>
    <submittedName>
        <fullName evidence="5">AraC family transcriptional regulator</fullName>
    </submittedName>
</protein>
<name>A0A5D0CWZ6_9BACL</name>
<proteinExistence type="predicted"/>
<accession>A0A5D0CWZ6</accession>
<dbReference type="InterPro" id="IPR010499">
    <property type="entry name" value="AraC_E-bd"/>
</dbReference>
<dbReference type="InterPro" id="IPR009057">
    <property type="entry name" value="Homeodomain-like_sf"/>
</dbReference>
<gene>
    <name evidence="5" type="ORF">FRY98_01820</name>
</gene>
<dbReference type="PROSITE" id="PS00041">
    <property type="entry name" value="HTH_ARAC_FAMILY_1"/>
    <property type="match status" value="1"/>
</dbReference>
<dbReference type="GO" id="GO:0003700">
    <property type="term" value="F:DNA-binding transcription factor activity"/>
    <property type="evidence" value="ECO:0007669"/>
    <property type="project" value="InterPro"/>
</dbReference>